<feature type="repeat" description="ANK" evidence="3">
    <location>
        <begin position="456"/>
        <end position="488"/>
    </location>
</feature>
<evidence type="ECO:0000259" key="5">
    <source>
        <dbReference type="PROSITE" id="PS50240"/>
    </source>
</evidence>
<name>A0A8S1IUL5_9CHLO</name>
<dbReference type="InterPro" id="IPR018114">
    <property type="entry name" value="TRYPSIN_HIS"/>
</dbReference>
<dbReference type="InterPro" id="IPR036770">
    <property type="entry name" value="Ankyrin_rpt-contain_sf"/>
</dbReference>
<dbReference type="PRINTS" id="PR01415">
    <property type="entry name" value="ANKYRIN"/>
</dbReference>
<dbReference type="GO" id="GO:0004252">
    <property type="term" value="F:serine-type endopeptidase activity"/>
    <property type="evidence" value="ECO:0007669"/>
    <property type="project" value="InterPro"/>
</dbReference>
<feature type="repeat" description="ANK" evidence="3">
    <location>
        <begin position="525"/>
        <end position="557"/>
    </location>
</feature>
<dbReference type="GO" id="GO:0006508">
    <property type="term" value="P:proteolysis"/>
    <property type="evidence" value="ECO:0007669"/>
    <property type="project" value="InterPro"/>
</dbReference>
<protein>
    <recommendedName>
        <fullName evidence="5">Peptidase S1 domain-containing protein</fullName>
    </recommendedName>
</protein>
<dbReference type="PROSITE" id="PS50088">
    <property type="entry name" value="ANK_REPEAT"/>
    <property type="match status" value="4"/>
</dbReference>
<dbReference type="SMART" id="SM00248">
    <property type="entry name" value="ANK"/>
    <property type="match status" value="6"/>
</dbReference>
<feature type="compositionally biased region" description="Basic and acidic residues" evidence="4">
    <location>
        <begin position="1"/>
        <end position="19"/>
    </location>
</feature>
<dbReference type="InterPro" id="IPR001254">
    <property type="entry name" value="Trypsin_dom"/>
</dbReference>
<dbReference type="PRINTS" id="PR00722">
    <property type="entry name" value="CHYMOTRYPSIN"/>
</dbReference>
<dbReference type="InterPro" id="IPR050430">
    <property type="entry name" value="Peptidase_S1"/>
</dbReference>
<dbReference type="Proteomes" id="UP000708148">
    <property type="component" value="Unassembled WGS sequence"/>
</dbReference>
<keyword evidence="2" id="KW-1015">Disulfide bond</keyword>
<organism evidence="6 7">
    <name type="scientific">Ostreobium quekettii</name>
    <dbReference type="NCBI Taxonomy" id="121088"/>
    <lineage>
        <taxon>Eukaryota</taxon>
        <taxon>Viridiplantae</taxon>
        <taxon>Chlorophyta</taxon>
        <taxon>core chlorophytes</taxon>
        <taxon>Ulvophyceae</taxon>
        <taxon>TCBD clade</taxon>
        <taxon>Bryopsidales</taxon>
        <taxon>Ostreobineae</taxon>
        <taxon>Ostreobiaceae</taxon>
        <taxon>Ostreobium</taxon>
    </lineage>
</organism>
<dbReference type="PROSITE" id="PS00134">
    <property type="entry name" value="TRYPSIN_HIS"/>
    <property type="match status" value="1"/>
</dbReference>
<feature type="region of interest" description="Disordered" evidence="4">
    <location>
        <begin position="1"/>
        <end position="21"/>
    </location>
</feature>
<comment type="similarity">
    <text evidence="1">Belongs to the peptidase S1 family.</text>
</comment>
<evidence type="ECO:0000256" key="1">
    <source>
        <dbReference type="ARBA" id="ARBA00007664"/>
    </source>
</evidence>
<keyword evidence="3" id="KW-0040">ANK repeat</keyword>
<feature type="region of interest" description="Disordered" evidence="4">
    <location>
        <begin position="290"/>
        <end position="318"/>
    </location>
</feature>
<dbReference type="InterPro" id="IPR001314">
    <property type="entry name" value="Peptidase_S1A"/>
</dbReference>
<dbReference type="Pfam" id="PF12796">
    <property type="entry name" value="Ank_2"/>
    <property type="match status" value="2"/>
</dbReference>
<accession>A0A8S1IUL5</accession>
<feature type="domain" description="Peptidase S1" evidence="5">
    <location>
        <begin position="23"/>
        <end position="273"/>
    </location>
</feature>
<evidence type="ECO:0000313" key="6">
    <source>
        <dbReference type="EMBL" id="CAD7698751.1"/>
    </source>
</evidence>
<dbReference type="Pfam" id="PF00089">
    <property type="entry name" value="Trypsin"/>
    <property type="match status" value="1"/>
</dbReference>
<evidence type="ECO:0000256" key="4">
    <source>
        <dbReference type="SAM" id="MobiDB-lite"/>
    </source>
</evidence>
<dbReference type="SUPFAM" id="SSF48403">
    <property type="entry name" value="Ankyrin repeat"/>
    <property type="match status" value="1"/>
</dbReference>
<reference evidence="6" key="1">
    <citation type="submission" date="2020-12" db="EMBL/GenBank/DDBJ databases">
        <authorList>
            <person name="Iha C."/>
        </authorList>
    </citation>
    <scope>NUCLEOTIDE SEQUENCE</scope>
</reference>
<gene>
    <name evidence="6" type="ORF">OSTQU699_LOCUS4110</name>
</gene>
<feature type="repeat" description="ANK" evidence="3">
    <location>
        <begin position="421"/>
        <end position="453"/>
    </location>
</feature>
<sequence>MLRQLRQDGDGVSDDRLPADPKIAGGVDAECGRYPYMVSLRDRNDRHRCGGILVHPMWVMTAAHCVDPVNINSLGTQPVAVIGACGLDDEENDNGVVEEMLARETIVHSNYTGDVRDGNDIALIHLPTPSRHIFAGLPQSSEELQGFESFKVIGWGRLDDGSLPQTLQEAPIDFVRNNFCATETEVTWGDVIIDSMVCAFAFGGEEVCEGDSGGPLIKLFAPDGNASAGSPNLDIISGITSFGEVSEACGKPVRPSVFTRVASYRVWIDGVIALAGGISSSTPMPTLPTMGANESAPAINETTPSADESTPDADESVAASPVVAAPAMAPVPSTGDGVDGLEEGGLTPEDQESVNQILWIGAFTGDVGLVEQAIAGGADVDVRLFDFGDTPLTAAALNGHANVTVVLLEAGADPNRPRSFDGITPLFGASQEGHIEVVTALLEGGADANAPIDNDSQLTALVTASQFGRADVVDALLAAGADPNMLVQDFFAPLHFSTLTLGDPSEAIATALLDAGADIDAQGGQGWTPLVLSSFFGNVGVTEILVGRGANVSVVSTAGNVAEELVCLCTELGEQSDIFRCPEGGCEFPETAEVIRELLAGA</sequence>
<comment type="caution">
    <text evidence="6">The sequence shown here is derived from an EMBL/GenBank/DDBJ whole genome shotgun (WGS) entry which is preliminary data.</text>
</comment>
<keyword evidence="7" id="KW-1185">Reference proteome</keyword>
<dbReference type="CDD" id="cd00190">
    <property type="entry name" value="Tryp_SPc"/>
    <property type="match status" value="1"/>
</dbReference>
<evidence type="ECO:0000256" key="3">
    <source>
        <dbReference type="PROSITE-ProRule" id="PRU00023"/>
    </source>
</evidence>
<dbReference type="EMBL" id="CAJHUC010000881">
    <property type="protein sequence ID" value="CAD7698751.1"/>
    <property type="molecule type" value="Genomic_DNA"/>
</dbReference>
<dbReference type="OrthoDB" id="674805at2759"/>
<evidence type="ECO:0000313" key="7">
    <source>
        <dbReference type="Proteomes" id="UP000708148"/>
    </source>
</evidence>
<dbReference type="Gene3D" id="2.40.10.10">
    <property type="entry name" value="Trypsin-like serine proteases"/>
    <property type="match status" value="1"/>
</dbReference>
<dbReference type="InterPro" id="IPR043504">
    <property type="entry name" value="Peptidase_S1_PA_chymotrypsin"/>
</dbReference>
<dbReference type="InterPro" id="IPR009003">
    <property type="entry name" value="Peptidase_S1_PA"/>
</dbReference>
<dbReference type="SMART" id="SM00020">
    <property type="entry name" value="Tryp_SPc"/>
    <property type="match status" value="1"/>
</dbReference>
<dbReference type="PROSITE" id="PS50297">
    <property type="entry name" value="ANK_REP_REGION"/>
    <property type="match status" value="3"/>
</dbReference>
<proteinExistence type="inferred from homology"/>
<dbReference type="PANTHER" id="PTHR24276">
    <property type="entry name" value="POLYSERASE-RELATED"/>
    <property type="match status" value="1"/>
</dbReference>
<dbReference type="InterPro" id="IPR002110">
    <property type="entry name" value="Ankyrin_rpt"/>
</dbReference>
<feature type="repeat" description="ANK" evidence="3">
    <location>
        <begin position="387"/>
        <end position="419"/>
    </location>
</feature>
<dbReference type="AlphaFoldDB" id="A0A8S1IUL5"/>
<dbReference type="Gene3D" id="1.25.40.20">
    <property type="entry name" value="Ankyrin repeat-containing domain"/>
    <property type="match status" value="2"/>
</dbReference>
<dbReference type="PANTHER" id="PTHR24276:SF98">
    <property type="entry name" value="FI18310P1-RELATED"/>
    <property type="match status" value="1"/>
</dbReference>
<dbReference type="PROSITE" id="PS50240">
    <property type="entry name" value="TRYPSIN_DOM"/>
    <property type="match status" value="1"/>
</dbReference>
<dbReference type="SUPFAM" id="SSF50494">
    <property type="entry name" value="Trypsin-like serine proteases"/>
    <property type="match status" value="1"/>
</dbReference>
<evidence type="ECO:0000256" key="2">
    <source>
        <dbReference type="ARBA" id="ARBA00023157"/>
    </source>
</evidence>